<evidence type="ECO:0000259" key="8">
    <source>
        <dbReference type="Pfam" id="PF00460"/>
    </source>
</evidence>
<dbReference type="InterPro" id="IPR053927">
    <property type="entry name" value="FlgK_helical"/>
</dbReference>
<gene>
    <name evidence="7" type="primary">flgK</name>
    <name evidence="11" type="ORF">M972_113041</name>
</gene>
<dbReference type="GO" id="GO:0005576">
    <property type="term" value="C:extracellular region"/>
    <property type="evidence" value="ECO:0007669"/>
    <property type="project" value="UniProtKB-SubCell"/>
</dbReference>
<sequence length="519" mass="57569">MSSFFGFNVAVKGLFTAQRNMDIINHNINNVNTPGYSRQVAIQSASNPISLLNGTGMLGTGSEVLAIERIRDEYLDYKYWSENISYGEWNAKRTLLADMEVTFNEPSDSGFNAVINSFYNSLQELAKDPSSDAIRALVKEQGVTFARYFNNIASHFEELQFDINNQVKTVVTEINSLGTQIAQLNKQIYTAELDGNTANDLRDKRTLLIDELSKLVNIDVNEVVVGKLPNGKDDKRMIITISGKAFVDNFDVNKLTIKQRENKLNEEEDIPNLYEVLWEDGNSLSVRGGELKGLLDVRDGNDGENGSPNYKGIPYYIRKLNEFVRTFAIAFNEGIVGNDKVAGHVDGYGTNGNTGIRFFTILGEENKPISSADFMSAGDIDACYGKMTAKNFTVSSDILDDPRNIATADTKDQVGNIGNINSILAMRNNVHMFKEGAPEDFVKSVITTLAIDSQQTIRLSSIHKNMIEQVENQRMSVSGVSLDEEVANLVKHHQAYAAAAQMINTMAEVYDILINRVGL</sequence>
<dbReference type="Pfam" id="PF00460">
    <property type="entry name" value="Flg_bb_rod"/>
    <property type="match status" value="1"/>
</dbReference>
<evidence type="ECO:0000256" key="3">
    <source>
        <dbReference type="ARBA" id="ARBA00009677"/>
    </source>
</evidence>
<dbReference type="SUPFAM" id="SSF64518">
    <property type="entry name" value="Phase 1 flagellin"/>
    <property type="match status" value="1"/>
</dbReference>
<accession>A0AB36TK72</accession>
<dbReference type="PRINTS" id="PR01005">
    <property type="entry name" value="FLGHOOKAP1"/>
</dbReference>
<proteinExistence type="inferred from homology"/>
<dbReference type="RefSeq" id="WP_003518494.1">
    <property type="nucleotide sequence ID" value="NZ_CP013828.1"/>
</dbReference>
<keyword evidence="11" id="KW-0969">Cilium</keyword>
<evidence type="ECO:0000256" key="4">
    <source>
        <dbReference type="ARBA" id="ARBA00016244"/>
    </source>
</evidence>
<keyword evidence="11" id="KW-0966">Cell projection</keyword>
<evidence type="ECO:0000259" key="10">
    <source>
        <dbReference type="Pfam" id="PF22638"/>
    </source>
</evidence>
<dbReference type="GO" id="GO:0005198">
    <property type="term" value="F:structural molecule activity"/>
    <property type="evidence" value="ECO:0007669"/>
    <property type="project" value="UniProtKB-UniRule"/>
</dbReference>
<dbReference type="NCBIfam" id="TIGR02492">
    <property type="entry name" value="flgK_ends"/>
    <property type="match status" value="1"/>
</dbReference>
<name>A0AB36TK72_ACETH</name>
<reference evidence="11 12" key="1">
    <citation type="submission" date="2017-09" db="EMBL/GenBank/DDBJ databases">
        <title>Evaluation of Pacific Biosciences Sequencing Technology to Finishing C. thermocellum Genome Sequences.</title>
        <authorList>
            <person name="Brown S."/>
        </authorList>
    </citation>
    <scope>NUCLEOTIDE SEQUENCE [LARGE SCALE GENOMIC DNA]</scope>
    <source>
        <strain evidence="11 12">AD2</strain>
    </source>
</reference>
<evidence type="ECO:0000256" key="1">
    <source>
        <dbReference type="ARBA" id="ARBA00004365"/>
    </source>
</evidence>
<keyword evidence="11" id="KW-0282">Flagellum</keyword>
<protein>
    <recommendedName>
        <fullName evidence="4 7">Flagellar hook-associated protein 1</fullName>
        <shortName evidence="7">HAP1</shortName>
    </recommendedName>
</protein>
<keyword evidence="5 7" id="KW-0964">Secreted</keyword>
<feature type="domain" description="Flagellar basal body rod protein N-terminal" evidence="8">
    <location>
        <begin position="7"/>
        <end position="36"/>
    </location>
</feature>
<dbReference type="InterPro" id="IPR010930">
    <property type="entry name" value="Flg_bb/hook_C_dom"/>
</dbReference>
<dbReference type="AlphaFoldDB" id="A0AB36TK72"/>
<organism evidence="11 12">
    <name type="scientific">Acetivibrio thermocellus AD2</name>
    <dbReference type="NCBI Taxonomy" id="1138384"/>
    <lineage>
        <taxon>Bacteria</taxon>
        <taxon>Bacillati</taxon>
        <taxon>Bacillota</taxon>
        <taxon>Clostridia</taxon>
        <taxon>Eubacteriales</taxon>
        <taxon>Oscillospiraceae</taxon>
        <taxon>Acetivibrio</taxon>
    </lineage>
</organism>
<evidence type="ECO:0000256" key="7">
    <source>
        <dbReference type="RuleBase" id="RU362065"/>
    </source>
</evidence>
<keyword evidence="6 7" id="KW-0975">Bacterial flagellum</keyword>
<dbReference type="GO" id="GO:0044780">
    <property type="term" value="P:bacterial-type flagellum assembly"/>
    <property type="evidence" value="ECO:0007669"/>
    <property type="project" value="InterPro"/>
</dbReference>
<evidence type="ECO:0000256" key="6">
    <source>
        <dbReference type="ARBA" id="ARBA00023143"/>
    </source>
</evidence>
<evidence type="ECO:0000259" key="9">
    <source>
        <dbReference type="Pfam" id="PF06429"/>
    </source>
</evidence>
<feature type="domain" description="Flagellar basal-body/hook protein C-terminal" evidence="9">
    <location>
        <begin position="473"/>
        <end position="515"/>
    </location>
</feature>
<dbReference type="Pfam" id="PF06429">
    <property type="entry name" value="Flg_bbr_C"/>
    <property type="match status" value="1"/>
</dbReference>
<dbReference type="Pfam" id="PF22638">
    <property type="entry name" value="FlgK_D1"/>
    <property type="match status" value="1"/>
</dbReference>
<evidence type="ECO:0000313" key="12">
    <source>
        <dbReference type="Proteomes" id="UP000223596"/>
    </source>
</evidence>
<feature type="domain" description="Flagellar hook-associated protein FlgK helical" evidence="10">
    <location>
        <begin position="97"/>
        <end position="359"/>
    </location>
</feature>
<evidence type="ECO:0000256" key="5">
    <source>
        <dbReference type="ARBA" id="ARBA00022525"/>
    </source>
</evidence>
<comment type="caution">
    <text evidence="11">The sequence shown here is derived from an EMBL/GenBank/DDBJ whole genome shotgun (WGS) entry which is preliminary data.</text>
</comment>
<comment type="similarity">
    <text evidence="3 7">Belongs to the flagella basal body rod proteins family.</text>
</comment>
<dbReference type="EMBL" id="PDBW01000001">
    <property type="protein sequence ID" value="PFH04213.1"/>
    <property type="molecule type" value="Genomic_DNA"/>
</dbReference>
<dbReference type="InterPro" id="IPR002371">
    <property type="entry name" value="FlgK"/>
</dbReference>
<dbReference type="Proteomes" id="UP000223596">
    <property type="component" value="Unassembled WGS sequence"/>
</dbReference>
<dbReference type="GeneID" id="35804797"/>
<dbReference type="PANTHER" id="PTHR30033">
    <property type="entry name" value="FLAGELLAR HOOK-ASSOCIATED PROTEIN 1"/>
    <property type="match status" value="1"/>
</dbReference>
<dbReference type="GO" id="GO:0009424">
    <property type="term" value="C:bacterial-type flagellum hook"/>
    <property type="evidence" value="ECO:0007669"/>
    <property type="project" value="UniProtKB-UniRule"/>
</dbReference>
<dbReference type="InterPro" id="IPR001444">
    <property type="entry name" value="Flag_bb_rod_N"/>
</dbReference>
<dbReference type="PANTHER" id="PTHR30033:SF1">
    <property type="entry name" value="FLAGELLAR HOOK-ASSOCIATED PROTEIN 1"/>
    <property type="match status" value="1"/>
</dbReference>
<evidence type="ECO:0000313" key="11">
    <source>
        <dbReference type="EMBL" id="PFH04213.1"/>
    </source>
</evidence>
<evidence type="ECO:0000256" key="2">
    <source>
        <dbReference type="ARBA" id="ARBA00004613"/>
    </source>
</evidence>
<comment type="subcellular location">
    <subcellularLocation>
        <location evidence="1 7">Bacterial flagellum</location>
    </subcellularLocation>
    <subcellularLocation>
        <location evidence="2 7">Secreted</location>
    </subcellularLocation>
</comment>